<keyword evidence="2" id="KW-1185">Reference proteome</keyword>
<accession>A0A380G5B3</accession>
<dbReference type="EMBL" id="UHDP01000003">
    <property type="protein sequence ID" value="SUM45646.1"/>
    <property type="molecule type" value="Genomic_DNA"/>
</dbReference>
<protein>
    <submittedName>
        <fullName evidence="1">Acyl-CoA dehydrogenase</fullName>
        <ecNumber evidence="1">1.3.99.-</ecNumber>
    </submittedName>
</protein>
<gene>
    <name evidence="1" type="ORF">NCTC11048_00633</name>
</gene>
<evidence type="ECO:0000313" key="2">
    <source>
        <dbReference type="Proteomes" id="UP000255549"/>
    </source>
</evidence>
<dbReference type="SUPFAM" id="SSF56645">
    <property type="entry name" value="Acyl-CoA dehydrogenase NM domain-like"/>
    <property type="match status" value="1"/>
</dbReference>
<proteinExistence type="predicted"/>
<reference evidence="1 2" key="1">
    <citation type="submission" date="2018-06" db="EMBL/GenBank/DDBJ databases">
        <authorList>
            <consortium name="Pathogen Informatics"/>
            <person name="Doyle S."/>
        </authorList>
    </citation>
    <scope>NUCLEOTIDE SEQUENCE [LARGE SCALE GENOMIC DNA]</scope>
    <source>
        <strain evidence="2">NCTC 11048</strain>
    </source>
</reference>
<dbReference type="RefSeq" id="WP_026066909.1">
    <property type="nucleotide sequence ID" value="NZ_CAIB01000238.1"/>
</dbReference>
<name>A0A380G5B3_STAIN</name>
<dbReference type="InterPro" id="IPR046373">
    <property type="entry name" value="Acyl-CoA_Oxase/DH_mid-dom_sf"/>
</dbReference>
<dbReference type="PANTHER" id="PTHR43884">
    <property type="entry name" value="ACYL-COA DEHYDROGENASE"/>
    <property type="match status" value="1"/>
</dbReference>
<organism evidence="1 2">
    <name type="scientific">Staphylococcus intermedius NCTC 11048</name>
    <dbReference type="NCBI Taxonomy" id="1141106"/>
    <lineage>
        <taxon>Bacteria</taxon>
        <taxon>Bacillati</taxon>
        <taxon>Bacillota</taxon>
        <taxon>Bacilli</taxon>
        <taxon>Bacillales</taxon>
        <taxon>Staphylococcaceae</taxon>
        <taxon>Staphylococcus</taxon>
        <taxon>Staphylococcus intermedius group</taxon>
    </lineage>
</organism>
<dbReference type="STRING" id="1141106.GCA_000308095_00520"/>
<dbReference type="AlphaFoldDB" id="A0A380G5B3"/>
<dbReference type="OrthoDB" id="2564795at2"/>
<dbReference type="GO" id="GO:0003995">
    <property type="term" value="F:acyl-CoA dehydrogenase activity"/>
    <property type="evidence" value="ECO:0007669"/>
    <property type="project" value="TreeGrafter"/>
</dbReference>
<dbReference type="Gene3D" id="1.10.540.10">
    <property type="entry name" value="Acyl-CoA dehydrogenase/oxidase, N-terminal domain"/>
    <property type="match status" value="1"/>
</dbReference>
<dbReference type="Gene3D" id="2.40.110.10">
    <property type="entry name" value="Butyryl-CoA Dehydrogenase, subunit A, domain 2"/>
    <property type="match status" value="1"/>
</dbReference>
<sequence>MTTIETLIEQELNPYLIEIDNGQYYAQDFIQHLFENGHFSKDDLKQNAQVVEKVAYSCLTTAFCLWCQLAFSTYLKQAEQPALHNDLQQQILSGQALGATGLSNPMKSFNALETFNLTHHYEGEQLIVNGKLPAVSNIGTDHYFGAISQNTETNELVMFILQANTAGLTLEEKSNFLGVNGSATYSITFDNVAVPESQIITKDAEQFAATIRPQFVTLQIPIALGSIQSSLDLIDQFSDAQNGINAYLEYDVDSYKKQFTALRNQYYALLDKAQDDLSDHLLEVIQLKKALGYLLLDVNQASMVNGGSRAYSPKAPQARKLKEGFFFAALTPTLRHLGKLEATLQTTSSI</sequence>
<dbReference type="EC" id="1.3.99.-" evidence="1"/>
<dbReference type="InterPro" id="IPR037069">
    <property type="entry name" value="AcylCoA_DH/ox_N_sf"/>
</dbReference>
<evidence type="ECO:0000313" key="1">
    <source>
        <dbReference type="EMBL" id="SUM45646.1"/>
    </source>
</evidence>
<dbReference type="PANTHER" id="PTHR43884:SF12">
    <property type="entry name" value="ISOVALERYL-COA DEHYDROGENASE, MITOCHONDRIAL-RELATED"/>
    <property type="match status" value="1"/>
</dbReference>
<dbReference type="Proteomes" id="UP000255549">
    <property type="component" value="Unassembled WGS sequence"/>
</dbReference>
<keyword evidence="1" id="KW-0560">Oxidoreductase</keyword>
<dbReference type="InterPro" id="IPR009100">
    <property type="entry name" value="AcylCoA_DH/oxidase_NM_dom_sf"/>
</dbReference>
<dbReference type="GO" id="GO:0050660">
    <property type="term" value="F:flavin adenine dinucleotide binding"/>
    <property type="evidence" value="ECO:0007669"/>
    <property type="project" value="InterPro"/>
</dbReference>